<dbReference type="InterPro" id="IPR005715">
    <property type="entry name" value="Glu_5kinase/COase_Synthase"/>
</dbReference>
<sequence length="337" mass="36613">MFNFDDRKSATSTENKQRIVIKVGSSLLASSDHLTPRYAFMHGLLRDIAGLQNEGYEVVLTSSGSVALGLNSINASLEEASAQDKQAAAACGQPILMHAYRQVALEYGFDIAQVLVTLDDLEDRKRFLNTKNTIHRLIERGVMPIVNENDTVTVEELRVGDNDRLAAKVAQMIQADYLFILTCVDGVYDRDPAEPGAVLVETINDVSDYMKATSGTSAMGSGGMFTKLQAANMAQNAGCTTLIARGEMESPITALIRGERPHTRCIAQTSPSSSWAIWLTDRLQMAGGLVIRQSAADRLSTSKDGISCQDVVSTYGVFQRADVLHVYDEKGVELARG</sequence>
<dbReference type="GO" id="GO:0004349">
    <property type="term" value="F:glutamate 5-kinase activity"/>
    <property type="evidence" value="ECO:0007669"/>
    <property type="project" value="UniProtKB-EC"/>
</dbReference>
<evidence type="ECO:0000256" key="6">
    <source>
        <dbReference type="ARBA" id="ARBA00022777"/>
    </source>
</evidence>
<keyword evidence="3" id="KW-0641">Proline biosynthesis</keyword>
<evidence type="ECO:0000256" key="4">
    <source>
        <dbReference type="ARBA" id="ARBA00022679"/>
    </source>
</evidence>
<evidence type="ECO:0000256" key="2">
    <source>
        <dbReference type="ARBA" id="ARBA00022605"/>
    </source>
</evidence>
<dbReference type="FunFam" id="3.40.1160.10:FF:000006">
    <property type="entry name" value="Glutamate 5-kinase"/>
    <property type="match status" value="1"/>
</dbReference>
<evidence type="ECO:0000259" key="8">
    <source>
        <dbReference type="Pfam" id="PF00696"/>
    </source>
</evidence>
<dbReference type="InterPro" id="IPR019797">
    <property type="entry name" value="Glutamate_5-kinase_CS"/>
</dbReference>
<evidence type="ECO:0000256" key="7">
    <source>
        <dbReference type="ARBA" id="ARBA00022840"/>
    </source>
</evidence>
<evidence type="ECO:0000256" key="3">
    <source>
        <dbReference type="ARBA" id="ARBA00022650"/>
    </source>
</evidence>
<dbReference type="AlphaFoldDB" id="A0A972VVT4"/>
<dbReference type="EMBL" id="JABMOJ010000278">
    <property type="protein sequence ID" value="NQV65180.1"/>
    <property type="molecule type" value="Genomic_DNA"/>
</dbReference>
<dbReference type="Pfam" id="PF00696">
    <property type="entry name" value="AA_kinase"/>
    <property type="match status" value="1"/>
</dbReference>
<keyword evidence="5" id="KW-0547">Nucleotide-binding</keyword>
<reference evidence="9" key="1">
    <citation type="submission" date="2020-05" db="EMBL/GenBank/DDBJ databases">
        <title>Sulfur intermediates as new biogeochemical hubs in an aquatic model microbial ecosystem.</title>
        <authorList>
            <person name="Vigneron A."/>
        </authorList>
    </citation>
    <scope>NUCLEOTIDE SEQUENCE</scope>
    <source>
        <strain evidence="9">Bin.250</strain>
    </source>
</reference>
<dbReference type="PROSITE" id="PS00902">
    <property type="entry name" value="GLUTAMATE_5_KINASE"/>
    <property type="match status" value="1"/>
</dbReference>
<dbReference type="InterPro" id="IPR001048">
    <property type="entry name" value="Asp/Glu/Uridylate_kinase"/>
</dbReference>
<dbReference type="SUPFAM" id="SSF53633">
    <property type="entry name" value="Carbamate kinase-like"/>
    <property type="match status" value="1"/>
</dbReference>
<dbReference type="InterPro" id="IPR041739">
    <property type="entry name" value="G5K_ProB"/>
</dbReference>
<dbReference type="NCBIfam" id="TIGR01027">
    <property type="entry name" value="proB"/>
    <property type="match status" value="1"/>
</dbReference>
<accession>A0A972VVT4</accession>
<dbReference type="CDD" id="cd04242">
    <property type="entry name" value="AAK_G5K_ProB"/>
    <property type="match status" value="1"/>
</dbReference>
<comment type="caution">
    <text evidence="9">The sequence shown here is derived from an EMBL/GenBank/DDBJ whole genome shotgun (WGS) entry which is preliminary data.</text>
</comment>
<dbReference type="PANTHER" id="PTHR43654">
    <property type="entry name" value="GLUTAMATE 5-KINASE"/>
    <property type="match status" value="1"/>
</dbReference>
<evidence type="ECO:0000256" key="5">
    <source>
        <dbReference type="ARBA" id="ARBA00022741"/>
    </source>
</evidence>
<gene>
    <name evidence="9" type="primary">proB</name>
    <name evidence="9" type="ORF">HQ497_07435</name>
</gene>
<evidence type="ECO:0000256" key="1">
    <source>
        <dbReference type="ARBA" id="ARBA00022490"/>
    </source>
</evidence>
<dbReference type="PRINTS" id="PR00474">
    <property type="entry name" value="GLU5KINASE"/>
</dbReference>
<dbReference type="GO" id="GO:0003723">
    <property type="term" value="F:RNA binding"/>
    <property type="evidence" value="ECO:0007669"/>
    <property type="project" value="InterPro"/>
</dbReference>
<dbReference type="InterPro" id="IPR036974">
    <property type="entry name" value="PUA_sf"/>
</dbReference>
<proteinExistence type="inferred from homology"/>
<dbReference type="Gene3D" id="3.40.1160.10">
    <property type="entry name" value="Acetylglutamate kinase-like"/>
    <property type="match status" value="2"/>
</dbReference>
<dbReference type="InterPro" id="IPR011529">
    <property type="entry name" value="Glu_5kinase"/>
</dbReference>
<feature type="domain" description="Aspartate/glutamate/uridylate kinase" evidence="8">
    <location>
        <begin position="17"/>
        <end position="243"/>
    </location>
</feature>
<dbReference type="GO" id="GO:0005829">
    <property type="term" value="C:cytosol"/>
    <property type="evidence" value="ECO:0007669"/>
    <property type="project" value="TreeGrafter"/>
</dbReference>
<dbReference type="PANTHER" id="PTHR43654:SF1">
    <property type="entry name" value="ISOPENTENYL PHOSPHATE KINASE"/>
    <property type="match status" value="1"/>
</dbReference>
<evidence type="ECO:0000313" key="10">
    <source>
        <dbReference type="Proteomes" id="UP000754644"/>
    </source>
</evidence>
<protein>
    <submittedName>
        <fullName evidence="9">Glutamate 5-kinase</fullName>
        <ecNumber evidence="9">2.7.2.11</ecNumber>
    </submittedName>
</protein>
<keyword evidence="6" id="KW-0418">Kinase</keyword>
<evidence type="ECO:0000313" key="9">
    <source>
        <dbReference type="EMBL" id="NQV65180.1"/>
    </source>
</evidence>
<name>A0A972VVT4_9GAMM</name>
<dbReference type="Proteomes" id="UP000754644">
    <property type="component" value="Unassembled WGS sequence"/>
</dbReference>
<feature type="non-terminal residue" evidence="9">
    <location>
        <position position="337"/>
    </location>
</feature>
<keyword evidence="1" id="KW-0963">Cytoplasm</keyword>
<keyword evidence="7" id="KW-0067">ATP-binding</keyword>
<keyword evidence="4 9" id="KW-0808">Transferase</keyword>
<organism evidence="9 10">
    <name type="scientific">SAR86 cluster bacterium</name>
    <dbReference type="NCBI Taxonomy" id="2030880"/>
    <lineage>
        <taxon>Bacteria</taxon>
        <taxon>Pseudomonadati</taxon>
        <taxon>Pseudomonadota</taxon>
        <taxon>Gammaproteobacteria</taxon>
        <taxon>SAR86 cluster</taxon>
    </lineage>
</organism>
<dbReference type="InterPro" id="IPR036393">
    <property type="entry name" value="AceGlu_kinase-like_sf"/>
</dbReference>
<dbReference type="GO" id="GO:0005524">
    <property type="term" value="F:ATP binding"/>
    <property type="evidence" value="ECO:0007669"/>
    <property type="project" value="UniProtKB-KW"/>
</dbReference>
<dbReference type="HAMAP" id="MF_00456">
    <property type="entry name" value="ProB"/>
    <property type="match status" value="1"/>
</dbReference>
<keyword evidence="2" id="KW-0028">Amino-acid biosynthesis</keyword>
<dbReference type="GO" id="GO:0008652">
    <property type="term" value="P:amino acid biosynthetic process"/>
    <property type="evidence" value="ECO:0007669"/>
    <property type="project" value="UniProtKB-KW"/>
</dbReference>
<dbReference type="InterPro" id="IPR001057">
    <property type="entry name" value="Glu/AcGlu_kinase"/>
</dbReference>
<dbReference type="EC" id="2.7.2.11" evidence="9"/>
<dbReference type="PIRSF" id="PIRSF000729">
    <property type="entry name" value="GK"/>
    <property type="match status" value="1"/>
</dbReference>
<dbReference type="Gene3D" id="2.30.130.10">
    <property type="entry name" value="PUA domain"/>
    <property type="match status" value="1"/>
</dbReference>